<organism evidence="13 14">
    <name type="scientific">Aspergillus steynii IBT 23096</name>
    <dbReference type="NCBI Taxonomy" id="1392250"/>
    <lineage>
        <taxon>Eukaryota</taxon>
        <taxon>Fungi</taxon>
        <taxon>Dikarya</taxon>
        <taxon>Ascomycota</taxon>
        <taxon>Pezizomycotina</taxon>
        <taxon>Eurotiomycetes</taxon>
        <taxon>Eurotiomycetidae</taxon>
        <taxon>Eurotiales</taxon>
        <taxon>Aspergillaceae</taxon>
        <taxon>Aspergillus</taxon>
        <taxon>Aspergillus subgen. Circumdati</taxon>
    </lineage>
</organism>
<dbReference type="GO" id="GO:0000981">
    <property type="term" value="F:DNA-binding transcription factor activity, RNA polymerase II-specific"/>
    <property type="evidence" value="ECO:0007669"/>
    <property type="project" value="InterPro"/>
</dbReference>
<dbReference type="RefSeq" id="XP_024708560.1">
    <property type="nucleotide sequence ID" value="XM_024846513.1"/>
</dbReference>
<comment type="similarity">
    <text evidence="8">Belongs to the prtT family.</text>
</comment>
<feature type="region of interest" description="Disordered" evidence="11">
    <location>
        <begin position="172"/>
        <end position="208"/>
    </location>
</feature>
<evidence type="ECO:0000259" key="12">
    <source>
        <dbReference type="PROSITE" id="PS50048"/>
    </source>
</evidence>
<dbReference type="GeneID" id="36554212"/>
<dbReference type="GO" id="GO:0000976">
    <property type="term" value="F:transcription cis-regulatory region binding"/>
    <property type="evidence" value="ECO:0007669"/>
    <property type="project" value="TreeGrafter"/>
</dbReference>
<dbReference type="GO" id="GO:0008270">
    <property type="term" value="F:zinc ion binding"/>
    <property type="evidence" value="ECO:0007669"/>
    <property type="project" value="InterPro"/>
</dbReference>
<feature type="compositionally biased region" description="Polar residues" evidence="11">
    <location>
        <begin position="125"/>
        <end position="142"/>
    </location>
</feature>
<dbReference type="SMART" id="SM00066">
    <property type="entry name" value="GAL4"/>
    <property type="match status" value="1"/>
</dbReference>
<evidence type="ECO:0000256" key="1">
    <source>
        <dbReference type="ARBA" id="ARBA00004123"/>
    </source>
</evidence>
<dbReference type="AlphaFoldDB" id="A0A2I2GK45"/>
<evidence type="ECO:0000256" key="11">
    <source>
        <dbReference type="SAM" id="MobiDB-lite"/>
    </source>
</evidence>
<dbReference type="InterPro" id="IPR001138">
    <property type="entry name" value="Zn2Cys6_DnaBD"/>
</dbReference>
<reference evidence="13 14" key="1">
    <citation type="submission" date="2016-12" db="EMBL/GenBank/DDBJ databases">
        <title>The genomes of Aspergillus section Nigri reveals drivers in fungal speciation.</title>
        <authorList>
            <consortium name="DOE Joint Genome Institute"/>
            <person name="Vesth T.C."/>
            <person name="Nybo J."/>
            <person name="Theobald S."/>
            <person name="Brandl J."/>
            <person name="Frisvad J.C."/>
            <person name="Nielsen K.F."/>
            <person name="Lyhne E.K."/>
            <person name="Kogle M.E."/>
            <person name="Kuo A."/>
            <person name="Riley R."/>
            <person name="Clum A."/>
            <person name="Nolan M."/>
            <person name="Lipzen A."/>
            <person name="Salamov A."/>
            <person name="Henrissat B."/>
            <person name="Wiebenga A."/>
            <person name="De Vries R.P."/>
            <person name="Grigoriev I.V."/>
            <person name="Mortensen U.H."/>
            <person name="Andersen M.R."/>
            <person name="Baker S.E."/>
        </authorList>
    </citation>
    <scope>NUCLEOTIDE SEQUENCE [LARGE SCALE GENOMIC DNA]</scope>
    <source>
        <strain evidence="13 14">IBT 23096</strain>
    </source>
</reference>
<feature type="region of interest" description="Disordered" evidence="11">
    <location>
        <begin position="1"/>
        <end position="37"/>
    </location>
</feature>
<keyword evidence="14" id="KW-1185">Reference proteome</keyword>
<dbReference type="CDD" id="cd00067">
    <property type="entry name" value="GAL4"/>
    <property type="match status" value="1"/>
</dbReference>
<keyword evidence="6" id="KW-0804">Transcription</keyword>
<dbReference type="Pfam" id="PF00172">
    <property type="entry name" value="Zn_clus"/>
    <property type="match status" value="1"/>
</dbReference>
<comment type="caution">
    <text evidence="13">The sequence shown here is derived from an EMBL/GenBank/DDBJ whole genome shotgun (WGS) entry which is preliminary data.</text>
</comment>
<dbReference type="SUPFAM" id="SSF57701">
    <property type="entry name" value="Zn2/Cys6 DNA-binding domain"/>
    <property type="match status" value="1"/>
</dbReference>
<gene>
    <name evidence="13" type="ORF">P170DRAFT_404248</name>
</gene>
<evidence type="ECO:0000256" key="2">
    <source>
        <dbReference type="ARBA" id="ARBA00022723"/>
    </source>
</evidence>
<dbReference type="OrthoDB" id="4151048at2759"/>
<sequence length="774" mass="85368">MPTISPASSAADRRTNFRNSAVTGIERRNQKQRSQRATLACERCRIKKLRCTGGHPCNSCERAGSDCDFGDRVNSDLSISITNQRIAQLEKTVAELVANSRSQGHSRQSSTAVQLESHPPPDDSSFGQSQTLSNPLNESPSPQYHGHEPEKGGPVLPMDTPQSFARTAAAFSDSYTAPSEATPLSQSQWHAAPPSERTHGPASTLVGPEGLQSRWATVQHNAAPFPPLMAYPSTWSREPAKPDGDTLGQSSPGMTHFTAQVNVRSEPIGNGIISEQLARSLFHFFCQKCHPLFPVLGLSENIDGDFDRIRSTASFLFTVILTIASCYYNNYQKTNLETAMVPIAQDIIDALADLSCAHLGFVIFRKQHQLSDVQATLLLSVWIPRGHGQSADQWMVTGICTRLAYRIGVPDSYSRPAISTFKNASHFTSNDIREVNEILSQWHTWLMINHYDTSLSLGFGRPHVSVYKNDAREYLKLVRKLGRSCVIDSRVASYVASMTELSEVSAELISGLHMAQLPTAPSREPAPPSNTVWSRVSALLSDLNPRLDEWQRQWTWNGSYGTISLGNYLVLCKIYGEHTRLCLNSLSLNLLASHEIDGTRELQVTLSSLTRACESAITLVQYFVESGRMESPIRYGPHYLLLILSQSAVFLIRILVARMEQPLPMDRLVLEHYLQSAIGLLDQNNFSTTGICSTLAETIRALARHAGAPLNTESDPGEANPARMDPSFSELEWDFGIPFAVGPNGSDADFGLNLGNYFDFAQLQYPASPGPRQF</sequence>
<feature type="compositionally biased region" description="Polar residues" evidence="11">
    <location>
        <begin position="99"/>
        <end position="114"/>
    </location>
</feature>
<evidence type="ECO:0000313" key="13">
    <source>
        <dbReference type="EMBL" id="PLB53258.1"/>
    </source>
</evidence>
<evidence type="ECO:0000256" key="3">
    <source>
        <dbReference type="ARBA" id="ARBA00022833"/>
    </source>
</evidence>
<dbReference type="InterPro" id="IPR051089">
    <property type="entry name" value="prtT"/>
</dbReference>
<dbReference type="STRING" id="1392250.A0A2I2GK45"/>
<keyword evidence="3" id="KW-0862">Zinc</keyword>
<dbReference type="PANTHER" id="PTHR31845:SF34">
    <property type="entry name" value="TRANSCRIPTIONAL ACTIVATOR OF PROTEASES PRTT"/>
    <property type="match status" value="1"/>
</dbReference>
<evidence type="ECO:0000256" key="9">
    <source>
        <dbReference type="ARBA" id="ARBA00041135"/>
    </source>
</evidence>
<evidence type="ECO:0000313" key="14">
    <source>
        <dbReference type="Proteomes" id="UP000234275"/>
    </source>
</evidence>
<evidence type="ECO:0000256" key="8">
    <source>
        <dbReference type="ARBA" id="ARBA00038134"/>
    </source>
</evidence>
<comment type="subcellular location">
    <subcellularLocation>
        <location evidence="1">Nucleus</location>
    </subcellularLocation>
</comment>
<accession>A0A2I2GK45</accession>
<feature type="domain" description="Zn(2)-C6 fungal-type" evidence="12">
    <location>
        <begin position="40"/>
        <end position="69"/>
    </location>
</feature>
<dbReference type="InterPro" id="IPR036864">
    <property type="entry name" value="Zn2-C6_fun-type_DNA-bd_sf"/>
</dbReference>
<evidence type="ECO:0000256" key="5">
    <source>
        <dbReference type="ARBA" id="ARBA00023125"/>
    </source>
</evidence>
<dbReference type="GO" id="GO:0005634">
    <property type="term" value="C:nucleus"/>
    <property type="evidence" value="ECO:0007669"/>
    <property type="project" value="UniProtKB-SubCell"/>
</dbReference>
<dbReference type="CDD" id="cd12148">
    <property type="entry name" value="fungal_TF_MHR"/>
    <property type="match status" value="1"/>
</dbReference>
<name>A0A2I2GK45_9EURO</name>
<keyword evidence="2" id="KW-0479">Metal-binding</keyword>
<dbReference type="GO" id="GO:0009893">
    <property type="term" value="P:positive regulation of metabolic process"/>
    <property type="evidence" value="ECO:0007669"/>
    <property type="project" value="UniProtKB-ARBA"/>
</dbReference>
<dbReference type="PROSITE" id="PS50048">
    <property type="entry name" value="ZN2_CY6_FUNGAL_2"/>
    <property type="match status" value="1"/>
</dbReference>
<keyword evidence="4" id="KW-0805">Transcription regulation</keyword>
<feature type="compositionally biased region" description="Polar residues" evidence="11">
    <location>
        <begin position="173"/>
        <end position="189"/>
    </location>
</feature>
<dbReference type="VEuPathDB" id="FungiDB:P170DRAFT_404248"/>
<keyword evidence="7" id="KW-0539">Nucleus</keyword>
<evidence type="ECO:0000256" key="10">
    <source>
        <dbReference type="ARBA" id="ARBA00042461"/>
    </source>
</evidence>
<keyword evidence="5" id="KW-0238">DNA-binding</keyword>
<dbReference type="Proteomes" id="UP000234275">
    <property type="component" value="Unassembled WGS sequence"/>
</dbReference>
<feature type="region of interest" description="Disordered" evidence="11">
    <location>
        <begin position="229"/>
        <end position="254"/>
    </location>
</feature>
<evidence type="ECO:0000256" key="4">
    <source>
        <dbReference type="ARBA" id="ARBA00023015"/>
    </source>
</evidence>
<dbReference type="PANTHER" id="PTHR31845">
    <property type="entry name" value="FINGER DOMAIN PROTEIN, PUTATIVE-RELATED"/>
    <property type="match status" value="1"/>
</dbReference>
<protein>
    <recommendedName>
        <fullName evidence="9">Transcriptional activator of proteases prtT</fullName>
    </recommendedName>
    <alternativeName>
        <fullName evidence="10">Zn(2)-C6 zinc finger-containing protein prtT</fullName>
    </alternativeName>
</protein>
<feature type="region of interest" description="Disordered" evidence="11">
    <location>
        <begin position="98"/>
        <end position="160"/>
    </location>
</feature>
<evidence type="ECO:0000256" key="7">
    <source>
        <dbReference type="ARBA" id="ARBA00023242"/>
    </source>
</evidence>
<dbReference type="PROSITE" id="PS00463">
    <property type="entry name" value="ZN2_CY6_FUNGAL_1"/>
    <property type="match status" value="1"/>
</dbReference>
<evidence type="ECO:0000256" key="6">
    <source>
        <dbReference type="ARBA" id="ARBA00023163"/>
    </source>
</evidence>
<proteinExistence type="inferred from homology"/>
<dbReference type="Gene3D" id="4.10.240.10">
    <property type="entry name" value="Zn(2)-C6 fungal-type DNA-binding domain"/>
    <property type="match status" value="1"/>
</dbReference>
<dbReference type="EMBL" id="MSFO01000002">
    <property type="protein sequence ID" value="PLB53258.1"/>
    <property type="molecule type" value="Genomic_DNA"/>
</dbReference>